<feature type="compositionally biased region" description="Polar residues" evidence="1">
    <location>
        <begin position="1965"/>
        <end position="1980"/>
    </location>
</feature>
<feature type="compositionally biased region" description="Basic and acidic residues" evidence="1">
    <location>
        <begin position="2245"/>
        <end position="2267"/>
    </location>
</feature>
<name>A0AAV7NZK1_PLEWA</name>
<feature type="compositionally biased region" description="Basic and acidic residues" evidence="1">
    <location>
        <begin position="494"/>
        <end position="503"/>
    </location>
</feature>
<dbReference type="InterPro" id="IPR035892">
    <property type="entry name" value="C2_domain_sf"/>
</dbReference>
<feature type="domain" description="C2" evidence="2">
    <location>
        <begin position="1616"/>
        <end position="1745"/>
    </location>
</feature>
<evidence type="ECO:0000256" key="1">
    <source>
        <dbReference type="SAM" id="MobiDB-lite"/>
    </source>
</evidence>
<keyword evidence="4" id="KW-1185">Reference proteome</keyword>
<feature type="compositionally biased region" description="Polar residues" evidence="1">
    <location>
        <begin position="2232"/>
        <end position="2242"/>
    </location>
</feature>
<dbReference type="CDD" id="cd08683">
    <property type="entry name" value="C2_C2cd3"/>
    <property type="match status" value="1"/>
</dbReference>
<feature type="compositionally biased region" description="Basic and acidic residues" evidence="1">
    <location>
        <begin position="2217"/>
        <end position="2231"/>
    </location>
</feature>
<dbReference type="InterPro" id="IPR037775">
    <property type="entry name" value="C2_C2CD3"/>
</dbReference>
<dbReference type="SUPFAM" id="SSF49562">
    <property type="entry name" value="C2 domain (Calcium/lipid-binding domain, CaLB)"/>
    <property type="match status" value="4"/>
</dbReference>
<dbReference type="SMART" id="SM00239">
    <property type="entry name" value="C2"/>
    <property type="match status" value="3"/>
</dbReference>
<dbReference type="GO" id="GO:0034451">
    <property type="term" value="C:centriolar satellite"/>
    <property type="evidence" value="ECO:0007669"/>
    <property type="project" value="TreeGrafter"/>
</dbReference>
<reference evidence="3" key="1">
    <citation type="journal article" date="2022" name="bioRxiv">
        <title>Sequencing and chromosome-scale assembly of the giantPleurodeles waltlgenome.</title>
        <authorList>
            <person name="Brown T."/>
            <person name="Elewa A."/>
            <person name="Iarovenko S."/>
            <person name="Subramanian E."/>
            <person name="Araus A.J."/>
            <person name="Petzold A."/>
            <person name="Susuki M."/>
            <person name="Suzuki K.-i.T."/>
            <person name="Hayashi T."/>
            <person name="Toyoda A."/>
            <person name="Oliveira C."/>
            <person name="Osipova E."/>
            <person name="Leigh N.D."/>
            <person name="Simon A."/>
            <person name="Yun M.H."/>
        </authorList>
    </citation>
    <scope>NUCLEOTIDE SEQUENCE</scope>
    <source>
        <strain evidence="3">20211129_DDA</strain>
        <tissue evidence="3">Liver</tissue>
    </source>
</reference>
<dbReference type="PROSITE" id="PS50004">
    <property type="entry name" value="C2"/>
    <property type="match status" value="4"/>
</dbReference>
<feature type="domain" description="C2" evidence="2">
    <location>
        <begin position="793"/>
        <end position="924"/>
    </location>
</feature>
<dbReference type="GO" id="GO:0061511">
    <property type="term" value="P:centriole elongation"/>
    <property type="evidence" value="ECO:0007669"/>
    <property type="project" value="TreeGrafter"/>
</dbReference>
<dbReference type="EMBL" id="JANPWB010000012">
    <property type="protein sequence ID" value="KAJ1120347.1"/>
    <property type="molecule type" value="Genomic_DNA"/>
</dbReference>
<dbReference type="InterPro" id="IPR057537">
    <property type="entry name" value="C2_C2CD3_N"/>
</dbReference>
<dbReference type="InterPro" id="IPR000008">
    <property type="entry name" value="C2_dom"/>
</dbReference>
<feature type="region of interest" description="Disordered" evidence="1">
    <location>
        <begin position="550"/>
        <end position="571"/>
    </location>
</feature>
<evidence type="ECO:0000313" key="4">
    <source>
        <dbReference type="Proteomes" id="UP001066276"/>
    </source>
</evidence>
<feature type="compositionally biased region" description="Polar residues" evidence="1">
    <location>
        <begin position="553"/>
        <end position="565"/>
    </location>
</feature>
<dbReference type="PANTHER" id="PTHR21254">
    <property type="entry name" value="C2 DOMAIN-CONTAINING PROTEIN 3"/>
    <property type="match status" value="1"/>
</dbReference>
<comment type="caution">
    <text evidence="3">The sequence shown here is derived from an EMBL/GenBank/DDBJ whole genome shotgun (WGS) entry which is preliminary data.</text>
</comment>
<feature type="region of interest" description="Disordered" evidence="1">
    <location>
        <begin position="2127"/>
        <end position="2192"/>
    </location>
</feature>
<feature type="compositionally biased region" description="Polar residues" evidence="1">
    <location>
        <begin position="204"/>
        <end position="220"/>
    </location>
</feature>
<dbReference type="GO" id="GO:0005814">
    <property type="term" value="C:centriole"/>
    <property type="evidence" value="ECO:0007669"/>
    <property type="project" value="TreeGrafter"/>
</dbReference>
<gene>
    <name evidence="3" type="ORF">NDU88_008518</name>
</gene>
<feature type="region of interest" description="Disordered" evidence="1">
    <location>
        <begin position="2217"/>
        <end position="2277"/>
    </location>
</feature>
<evidence type="ECO:0000259" key="2">
    <source>
        <dbReference type="PROSITE" id="PS50004"/>
    </source>
</evidence>
<feature type="region of interest" description="Disordered" evidence="1">
    <location>
        <begin position="449"/>
        <end position="523"/>
    </location>
</feature>
<feature type="region of interest" description="Disordered" evidence="1">
    <location>
        <begin position="1576"/>
        <end position="1623"/>
    </location>
</feature>
<dbReference type="Gene3D" id="2.60.40.150">
    <property type="entry name" value="C2 domain"/>
    <property type="match status" value="2"/>
</dbReference>
<feature type="region of interest" description="Disordered" evidence="1">
    <location>
        <begin position="199"/>
        <end position="226"/>
    </location>
</feature>
<feature type="compositionally biased region" description="Acidic residues" evidence="1">
    <location>
        <begin position="1582"/>
        <end position="1596"/>
    </location>
</feature>
<dbReference type="Pfam" id="PF25339">
    <property type="entry name" value="C2_C2CD3_N"/>
    <property type="match status" value="1"/>
</dbReference>
<protein>
    <recommendedName>
        <fullName evidence="2">C2 domain-containing protein</fullName>
    </recommendedName>
</protein>
<dbReference type="Pfam" id="PF00168">
    <property type="entry name" value="C2"/>
    <property type="match status" value="3"/>
</dbReference>
<dbReference type="GO" id="GO:0071539">
    <property type="term" value="P:protein localization to centrosome"/>
    <property type="evidence" value="ECO:0007669"/>
    <property type="project" value="TreeGrafter"/>
</dbReference>
<feature type="compositionally biased region" description="Basic and acidic residues" evidence="1">
    <location>
        <begin position="1991"/>
        <end position="2006"/>
    </location>
</feature>
<feature type="compositionally biased region" description="Polar residues" evidence="1">
    <location>
        <begin position="2127"/>
        <end position="2150"/>
    </location>
</feature>
<proteinExistence type="predicted"/>
<sequence length="2377" mass="264785">MKCRKGRSTIKKRAGISDVSPSTSLPPLVEGQLRCFLRITVSKLLWTITKPPASVIIRLRWWGETSDGTLFRPRITSQTEQKTVKTTARFAIRCGPKQFSSYLTDMGVLVLEVMTKADHLPIGRVQINGLSQLSPTHPIGGFFTVVSPTSEKLGELQVSLALEPLSETYDSCTSIPTTDLSSETAISSQGPQLIIVPSQPHKLSGTSANGKESASSSRATTPRGRDHLYFQENTDTSKDSFFESHHHLSLEPVAQDEPLKDTKEPRLLKYPEHQELTKPIADDHHNIHRLSHSNPPTKDLLSALLDQGNKLRNAMVVSAMKSNPETSVGLGDIYPAMNKDSGKVTRLSLPTSRRLLQSLENISTSSPSKDPLSLSIEQPGQNYDAEAETRAIQLLLGSVETSPMQYWEGMHTPPESLSDESVIYENSELNDPHYDQSLLEHLFYSAPKSDSSLSGFSEDDGTKSSRKTVKKSITRSSPRGPHRSQRATDSNTCELKETAPDGKHGRHVSPLEEPPDLEQKEEPIKLTVDRLTLLGRIRLARVIVESLKVPPESNHTTPSKKTQQGKPPRPAAPVKRTFFVEFHFPVASSKNGLGQATMTTEITRIASSKIAGGVVAFRQRFVFPVHFSGMMIEHWWTASLPFKVFLRKSMQKKPVMIGSATLSLRDIIQSETLYMKWDLPVHPVTEDSGKTQFGPLKISMELAGDSKDFTSANRKISGAAQQLPTYAVSSPSVQVLEPKSNVECSGQASPYVKQTALESPKPSRESRQVIIEIPRADVTHHQQPMQLPTSRNLMRQFSGPTQEEEDGVLMYVILMVTNGKDFMMTEHEKQCPCNVYLNIKLFNTPDASRSSVVWGTREPDFNFSQVAPVSLTRRLVERLKNNVMVIEAWNKIPSPGQDKLLGLVKLPLHQFYMSFSDPKISRLLLQAQYPVVAVDSYMPVIDMFTGSRTGSLHVLLAMGSSDQVVALQRLKNEEVAVPSSLQRPAHFLDPPPPSGPVVERRADGLIEHIFEIHVEKVKGLSPLQSTVWGEADCYVQYYFPVQESNHVTGQSMEQMEIGVSLKPVRSSTTLCIPDPVFNDKQNHSLLSLGDVPVQRLLLSAFSIPGQAGGGIPFEIWCRYYYPNVRDQMVAKGILPLSRLCAMVTMQHREEVGIQTFNLPLTPRVERADESHPHSSGLLNVSIKYRCSTKTAAGVLAARAVSISVQVHRASGLQAAARVIAEQHSSFQYSADVGVNAYVTLHLSFLPVDEKRHTRAVAMTFYPEFDHHAEFPCNLVIQRSTGEACSLAELLHNAEAVFSVYHQNIAQAGEARFRSSQDYLLGVVKIPTRELLNKRSGISGWYPMTLPEDLVQSHSASVLRTVVGGLELSVAFAHRTDRDRVMDAARVLGWNVEDEAQEDSAEDSDEWQRKENLVTMMVSIPRVWLPVHCMLFAGQKHVKKSTYCYLRYKMYNNEPVCSPLARPKVSEDGKQVTALFEQTKSVELTKDQPFLWYLREERLEIQVWRAYGKDLKAERPQDTDRLVGCAYVDLSSLGERSLRKLTVSGVYPLFKRNASDLSGAGVRVHIALASAYHPSVPVHQDSYTEDAGDSEAGETDDGEQHATDRQNYQKPSLRSEATPGIRSSEGVCEVDLENTFTANITVERAMHLSLKGSPLTERSVSTPSCCVSFAVANNDVPISTPVIENTDSPVWNFQQQTRLPKALLLDPQQTLVFKVWHKTDVERVIGFASVDLSPLLSGFQSVCGWYNIGDFSGHCQGQIKVAVTPLESILHLKEEKRKRNESKALDVQAPLQSSAIFQAGRVFSSYPSYTAAQEHPVVNPTTPGTGYSAYDRIGPSGMWSTRHEEHMQNIRRFHESMQQAERNTRDNENLDSLSLSSRSSLLSALRKNLAELDDIQRYFNQKMTMSFPSMTHSSPPKRNMEAVREHREPAASFEDTDAQQLLHKSQMLVSQVNNMITDLQVKPKDNTSSFNVQDSNNSNSILRPPINGQRVLSRDEGPTVDQDRPVAEVENTSTDNLCFSSFESLDLRRGMLNEFLDQADFENQNQFPDLQNHGKDKAETLLSCSEEDYDEDIIEPITLNEVTAFTDKTSPWSSIISEAEPEAEALHFDRKAKEYPLAKALSEDGTVNNLLGSASQDDHQSLPSPSRSNDSPLMIEGTDFGGSGDDFDSGSEPSSLQHRDSDDTLKGAGTNYNQPLNAHEVEEANGNAFEPDSLPVEFFHESNSRDPGEFHESNINTPGQSIISDFSEKLDDKESDKEKNFGRLEKSKSFSSVESTSQVDYGHLSEELDSHTEKSSVELSDPLLVPNFFLPPQHLEASMRMLNVPSTLSSTRKTGTGPQGIPFRRRERHKRDLTSTDLPKEETERIAKIFSAHYSKNY</sequence>
<dbReference type="CDD" id="cd00030">
    <property type="entry name" value="C2"/>
    <property type="match status" value="1"/>
</dbReference>
<dbReference type="Proteomes" id="UP001066276">
    <property type="component" value="Chromosome 8"/>
</dbReference>
<accession>A0AAV7NZK1</accession>
<feature type="region of interest" description="Disordered" evidence="1">
    <location>
        <begin position="362"/>
        <end position="384"/>
    </location>
</feature>
<feature type="domain" description="C2" evidence="2">
    <location>
        <begin position="1174"/>
        <end position="1341"/>
    </location>
</feature>
<dbReference type="PANTHER" id="PTHR21254:SF1">
    <property type="entry name" value="C2 DOMAIN-CONTAINING PROTEIN 3"/>
    <property type="match status" value="1"/>
</dbReference>
<evidence type="ECO:0000313" key="3">
    <source>
        <dbReference type="EMBL" id="KAJ1120347.1"/>
    </source>
</evidence>
<feature type="region of interest" description="Disordered" evidence="1">
    <location>
        <begin position="1963"/>
        <end position="2010"/>
    </location>
</feature>
<feature type="compositionally biased region" description="Basic residues" evidence="1">
    <location>
        <begin position="1"/>
        <end position="14"/>
    </location>
</feature>
<organism evidence="3 4">
    <name type="scientific">Pleurodeles waltl</name>
    <name type="common">Iberian ribbed newt</name>
    <dbReference type="NCBI Taxonomy" id="8319"/>
    <lineage>
        <taxon>Eukaryota</taxon>
        <taxon>Metazoa</taxon>
        <taxon>Chordata</taxon>
        <taxon>Craniata</taxon>
        <taxon>Vertebrata</taxon>
        <taxon>Euteleostomi</taxon>
        <taxon>Amphibia</taxon>
        <taxon>Batrachia</taxon>
        <taxon>Caudata</taxon>
        <taxon>Salamandroidea</taxon>
        <taxon>Salamandridae</taxon>
        <taxon>Pleurodelinae</taxon>
        <taxon>Pleurodeles</taxon>
    </lineage>
</organism>
<feature type="compositionally biased region" description="Basic residues" evidence="1">
    <location>
        <begin position="464"/>
        <end position="473"/>
    </location>
</feature>
<feature type="domain" description="C2" evidence="2">
    <location>
        <begin position="990"/>
        <end position="1152"/>
    </location>
</feature>
<dbReference type="GO" id="GO:0060271">
    <property type="term" value="P:cilium assembly"/>
    <property type="evidence" value="ECO:0007669"/>
    <property type="project" value="TreeGrafter"/>
</dbReference>
<feature type="region of interest" description="Disordered" evidence="1">
    <location>
        <begin position="1"/>
        <end position="22"/>
    </location>
</feature>